<feature type="transmembrane region" description="Helical" evidence="1">
    <location>
        <begin position="87"/>
        <end position="107"/>
    </location>
</feature>
<comment type="caution">
    <text evidence="2">The sequence shown here is derived from an EMBL/GenBank/DDBJ whole genome shotgun (WGS) entry which is preliminary data.</text>
</comment>
<keyword evidence="3" id="KW-1185">Reference proteome</keyword>
<dbReference type="EMBL" id="MU157894">
    <property type="protein sequence ID" value="KAF9524728.1"/>
    <property type="molecule type" value="Genomic_DNA"/>
</dbReference>
<protein>
    <submittedName>
        <fullName evidence="2">Uncharacterized protein</fullName>
    </submittedName>
</protein>
<feature type="transmembrane region" description="Helical" evidence="1">
    <location>
        <begin position="203"/>
        <end position="228"/>
    </location>
</feature>
<evidence type="ECO:0000313" key="2">
    <source>
        <dbReference type="EMBL" id="KAF9524728.1"/>
    </source>
</evidence>
<dbReference type="AlphaFoldDB" id="A0A9P6E999"/>
<evidence type="ECO:0000256" key="1">
    <source>
        <dbReference type="SAM" id="Phobius"/>
    </source>
</evidence>
<dbReference type="Proteomes" id="UP000807306">
    <property type="component" value="Unassembled WGS sequence"/>
</dbReference>
<evidence type="ECO:0000313" key="3">
    <source>
        <dbReference type="Proteomes" id="UP000807306"/>
    </source>
</evidence>
<name>A0A9P6E999_9AGAR</name>
<keyword evidence="1" id="KW-1133">Transmembrane helix</keyword>
<keyword evidence="1" id="KW-0812">Transmembrane</keyword>
<feature type="transmembrane region" description="Helical" evidence="1">
    <location>
        <begin position="15"/>
        <end position="32"/>
    </location>
</feature>
<accession>A0A9P6E999</accession>
<gene>
    <name evidence="2" type="ORF">CPB83DRAFT_946350</name>
</gene>
<dbReference type="OrthoDB" id="3197626at2759"/>
<feature type="transmembrane region" description="Helical" evidence="1">
    <location>
        <begin position="52"/>
        <end position="75"/>
    </location>
</feature>
<organism evidence="2 3">
    <name type="scientific">Crepidotus variabilis</name>
    <dbReference type="NCBI Taxonomy" id="179855"/>
    <lineage>
        <taxon>Eukaryota</taxon>
        <taxon>Fungi</taxon>
        <taxon>Dikarya</taxon>
        <taxon>Basidiomycota</taxon>
        <taxon>Agaricomycotina</taxon>
        <taxon>Agaricomycetes</taxon>
        <taxon>Agaricomycetidae</taxon>
        <taxon>Agaricales</taxon>
        <taxon>Agaricineae</taxon>
        <taxon>Crepidotaceae</taxon>
        <taxon>Crepidotus</taxon>
    </lineage>
</organism>
<feature type="transmembrane region" description="Helical" evidence="1">
    <location>
        <begin position="161"/>
        <end position="183"/>
    </location>
</feature>
<keyword evidence="1" id="KW-0472">Membrane</keyword>
<feature type="transmembrane region" description="Helical" evidence="1">
    <location>
        <begin position="119"/>
        <end position="140"/>
    </location>
</feature>
<reference evidence="2" key="1">
    <citation type="submission" date="2020-11" db="EMBL/GenBank/DDBJ databases">
        <authorList>
            <consortium name="DOE Joint Genome Institute"/>
            <person name="Ahrendt S."/>
            <person name="Riley R."/>
            <person name="Andreopoulos W."/>
            <person name="Labutti K."/>
            <person name="Pangilinan J."/>
            <person name="Ruiz-Duenas F.J."/>
            <person name="Barrasa J.M."/>
            <person name="Sanchez-Garcia M."/>
            <person name="Camarero S."/>
            <person name="Miyauchi S."/>
            <person name="Serrano A."/>
            <person name="Linde D."/>
            <person name="Babiker R."/>
            <person name="Drula E."/>
            <person name="Ayuso-Fernandez I."/>
            <person name="Pacheco R."/>
            <person name="Padilla G."/>
            <person name="Ferreira P."/>
            <person name="Barriuso J."/>
            <person name="Kellner H."/>
            <person name="Castanera R."/>
            <person name="Alfaro M."/>
            <person name="Ramirez L."/>
            <person name="Pisabarro A.G."/>
            <person name="Kuo A."/>
            <person name="Tritt A."/>
            <person name="Lipzen A."/>
            <person name="He G."/>
            <person name="Yan M."/>
            <person name="Ng V."/>
            <person name="Cullen D."/>
            <person name="Martin F."/>
            <person name="Rosso M.-N."/>
            <person name="Henrissat B."/>
            <person name="Hibbett D."/>
            <person name="Martinez A.T."/>
            <person name="Grigoriev I.V."/>
        </authorList>
    </citation>
    <scope>NUCLEOTIDE SEQUENCE</scope>
    <source>
        <strain evidence="2">CBS 506.95</strain>
    </source>
</reference>
<proteinExistence type="predicted"/>
<sequence>MVDWTSPQTTIRDSVILYKLVHVLLGLYTYVFEWTSLQFDLDYLAGRKKFRWPLVSLCSFSLNLVLPGGLSGFPFAFSAGPVNCKTIYILLHFTSYGSLALSSISLALRTIALWGDNRYVKVALISGMIVHFHLVSGYSFRSSLIRGYGCINGPPNRRAELAIFGYTLVFDLVAFILAVYKVIGVTTGNASIPRRGQGHIRYILFSQGISYFAITAVLNLISTIFIILDWNIVMIIIIAIPTEVLTPVC</sequence>